<feature type="compositionally biased region" description="Basic and acidic residues" evidence="1">
    <location>
        <begin position="668"/>
        <end position="677"/>
    </location>
</feature>
<keyword evidence="3" id="KW-1185">Reference proteome</keyword>
<feature type="region of interest" description="Disordered" evidence="1">
    <location>
        <begin position="1"/>
        <end position="150"/>
    </location>
</feature>
<feature type="compositionally biased region" description="Low complexity" evidence="1">
    <location>
        <begin position="36"/>
        <end position="52"/>
    </location>
</feature>
<feature type="compositionally biased region" description="Polar residues" evidence="1">
    <location>
        <begin position="93"/>
        <end position="109"/>
    </location>
</feature>
<feature type="compositionally biased region" description="Low complexity" evidence="1">
    <location>
        <begin position="222"/>
        <end position="232"/>
    </location>
</feature>
<dbReference type="PANTHER" id="PTHR42084:SF1">
    <property type="entry name" value="SERINE_THREONINE-PROTEIN KINASE PPK6"/>
    <property type="match status" value="1"/>
</dbReference>
<dbReference type="Proteomes" id="UP001322138">
    <property type="component" value="Unassembled WGS sequence"/>
</dbReference>
<feature type="compositionally biased region" description="Basic and acidic residues" evidence="1">
    <location>
        <begin position="267"/>
        <end position="279"/>
    </location>
</feature>
<feature type="compositionally biased region" description="Polar residues" evidence="1">
    <location>
        <begin position="140"/>
        <end position="150"/>
    </location>
</feature>
<feature type="region of interest" description="Disordered" evidence="1">
    <location>
        <begin position="212"/>
        <end position="395"/>
    </location>
</feature>
<evidence type="ECO:0000313" key="3">
    <source>
        <dbReference type="Proteomes" id="UP001322138"/>
    </source>
</evidence>
<dbReference type="RefSeq" id="XP_062728002.1">
    <property type="nucleotide sequence ID" value="XM_062881814.1"/>
</dbReference>
<reference evidence="2 3" key="1">
    <citation type="journal article" date="2023" name="bioRxiv">
        <title>High-quality genome assemblies of four members of thePodospora anserinaspecies complex.</title>
        <authorList>
            <person name="Ament-Velasquez S.L."/>
            <person name="Vogan A.A."/>
            <person name="Wallerman O."/>
            <person name="Hartmann F."/>
            <person name="Gautier V."/>
            <person name="Silar P."/>
            <person name="Giraud T."/>
            <person name="Johannesson H."/>
        </authorList>
    </citation>
    <scope>NUCLEOTIDE SEQUENCE [LARGE SCALE GENOMIC DNA]</scope>
    <source>
        <strain evidence="2 3">CBS 112042</strain>
    </source>
</reference>
<feature type="compositionally biased region" description="Polar residues" evidence="1">
    <location>
        <begin position="333"/>
        <end position="355"/>
    </location>
</feature>
<sequence length="720" mass="78178">MSADLFAAFADTPSSTAPQQQQPKPAQDSLSFLDFASPAQPQTQAQISQQSAPWPPIQQLAPTQGSSFASAQFGHPQTNNSNVWGDLGGSGGFQRQSTTTQAPPKTSTAGQDDQEDEDDWGDFEAATKPADPPQPPAPLTNITSPPSRTRVTRASTMDLMGNQLFNLGLEDSHKPKRNPDRDVLFDADFEAENGDINEDDFGDFEAVPAPVIEPTTAKPPDDLLGLDVDPAPSSKKAPPGLSLSNAAFQGSPSAYPKAPKSPYGSSFHDRKPDLVKELQVKPPTGVRNIQEVNQASPSPITAWPEVGGGFGNKWEEFKDIPDTTTKPAIKPASQPQIKTTSKSKPAPAPTTNSEWEWQDWGATEEKAPQHSNPPAPPTPSHEPRGPPPTNIPPPSVLLSLCPQLLDLATTTLLKPLLTLSTTSPGYQRIIGSAQTLFFIKGYLALATVVSRLIAGRKQRWHRDKFLSQSMTISAAVAGGKPGMKLAGIDKTQSIREEQEVAEVIEVWKKQVGRLRGVVAAMNSAHHENLKIPELATNMAVTAVKNVPTAPKACVVCGLKRDERVAKVDYEVEDSFGEWWIEFWGHRQCANFWVEHEKELRQRVGMEAPAALLSESSCFGQLQVCMNACDPYFLAFIPSTGDISPDYIGIKLPVSSQLHYRKPQKDKIFRHGTGPDKTHPHHPTPPHTTANLQETREGTALGFGSGFLTGHIYCIYPIGKI</sequence>
<protein>
    <submittedName>
        <fullName evidence="2">Uncharacterized protein</fullName>
    </submittedName>
</protein>
<dbReference type="GeneID" id="87901296"/>
<feature type="compositionally biased region" description="Polar residues" evidence="1">
    <location>
        <begin position="60"/>
        <end position="83"/>
    </location>
</feature>
<feature type="compositionally biased region" description="Polar residues" evidence="1">
    <location>
        <begin position="290"/>
        <end position="299"/>
    </location>
</feature>
<evidence type="ECO:0000313" key="2">
    <source>
        <dbReference type="EMBL" id="KAK4639026.1"/>
    </source>
</evidence>
<organism evidence="2 3">
    <name type="scientific">Podospora bellae-mahoneyi</name>
    <dbReference type="NCBI Taxonomy" id="2093777"/>
    <lineage>
        <taxon>Eukaryota</taxon>
        <taxon>Fungi</taxon>
        <taxon>Dikarya</taxon>
        <taxon>Ascomycota</taxon>
        <taxon>Pezizomycotina</taxon>
        <taxon>Sordariomycetes</taxon>
        <taxon>Sordariomycetidae</taxon>
        <taxon>Sordariales</taxon>
        <taxon>Podosporaceae</taxon>
        <taxon>Podospora</taxon>
    </lineage>
</organism>
<feature type="compositionally biased region" description="Acidic residues" evidence="1">
    <location>
        <begin position="112"/>
        <end position="122"/>
    </location>
</feature>
<name>A0ABR0F558_9PEZI</name>
<dbReference type="PANTHER" id="PTHR42084">
    <property type="entry name" value="YALI0E26631P"/>
    <property type="match status" value="1"/>
</dbReference>
<feature type="compositionally biased region" description="Pro residues" evidence="1">
    <location>
        <begin position="371"/>
        <end position="395"/>
    </location>
</feature>
<feature type="compositionally biased region" description="Low complexity" evidence="1">
    <location>
        <begin position="12"/>
        <end position="27"/>
    </location>
</feature>
<feature type="region of interest" description="Disordered" evidence="1">
    <location>
        <begin position="668"/>
        <end position="690"/>
    </location>
</feature>
<gene>
    <name evidence="2" type="ORF">QC761_702240</name>
</gene>
<comment type="caution">
    <text evidence="2">The sequence shown here is derived from an EMBL/GenBank/DDBJ whole genome shotgun (WGS) entry which is preliminary data.</text>
</comment>
<proteinExistence type="predicted"/>
<dbReference type="EMBL" id="JAFFGZ010000009">
    <property type="protein sequence ID" value="KAK4639026.1"/>
    <property type="molecule type" value="Genomic_DNA"/>
</dbReference>
<feature type="compositionally biased region" description="Low complexity" evidence="1">
    <location>
        <begin position="251"/>
        <end position="263"/>
    </location>
</feature>
<evidence type="ECO:0000256" key="1">
    <source>
        <dbReference type="SAM" id="MobiDB-lite"/>
    </source>
</evidence>
<accession>A0ABR0F558</accession>